<sequence>MIEHARSFRGAWLTRAMSVVVVTVMAVTMALSVPYAAKAGTGAVQGEELDVLLQALLFRDVTEVLSDEGRAMADDFVEAGYGVPKPAWQNMLDRLYDPEAMAHAFRSEMGKALEDADVAPMVAFFTTDLGRRIARLELDTRKAMTGEAAQAAAGEAWAALDPDTRRAKLIEDYVQANDLVEMNVVGAMNSDIAYYRGLWTVAGSDAMSESDLMREIWSTEPEVRADVSEWVYGFSTLAYETLSDEEFARYVAFSRSEAGRQLNFALFAAFDAVYADLSRGLGAGTSMLMQMYDGEQL</sequence>
<proteinExistence type="predicted"/>
<dbReference type="Proteomes" id="UP000182284">
    <property type="component" value="Unassembled WGS sequence"/>
</dbReference>
<feature type="transmembrane region" description="Helical" evidence="1">
    <location>
        <begin position="12"/>
        <end position="37"/>
    </location>
</feature>
<dbReference type="InterPro" id="IPR018637">
    <property type="entry name" value="DUF2059"/>
</dbReference>
<protein>
    <recommendedName>
        <fullName evidence="2">DUF2059 domain-containing protein</fullName>
    </recommendedName>
</protein>
<gene>
    <name evidence="3" type="ORF">SAMN04488117_101221</name>
</gene>
<reference evidence="3 4" key="1">
    <citation type="submission" date="2016-10" db="EMBL/GenBank/DDBJ databases">
        <authorList>
            <person name="de Groot N.N."/>
        </authorList>
    </citation>
    <scope>NUCLEOTIDE SEQUENCE [LARGE SCALE GENOMIC DNA]</scope>
    <source>
        <strain evidence="3 4">DSM 27375</strain>
    </source>
</reference>
<accession>A0A1G7FSA2</accession>
<evidence type="ECO:0000313" key="4">
    <source>
        <dbReference type="Proteomes" id="UP000182284"/>
    </source>
</evidence>
<keyword evidence="1" id="KW-0472">Membrane</keyword>
<dbReference type="OrthoDB" id="7841298at2"/>
<dbReference type="RefSeq" id="WP_083351631.1">
    <property type="nucleotide sequence ID" value="NZ_FNBL01000001.1"/>
</dbReference>
<keyword evidence="1" id="KW-1133">Transmembrane helix</keyword>
<dbReference type="Pfam" id="PF09832">
    <property type="entry name" value="DUF2059"/>
    <property type="match status" value="1"/>
</dbReference>
<name>A0A1G7FSA2_9RHOB</name>
<keyword evidence="1" id="KW-0812">Transmembrane</keyword>
<feature type="domain" description="DUF2059" evidence="2">
    <location>
        <begin position="111"/>
        <end position="153"/>
    </location>
</feature>
<organism evidence="3 4">
    <name type="scientific">Celeribacter baekdonensis</name>
    <dbReference type="NCBI Taxonomy" id="875171"/>
    <lineage>
        <taxon>Bacteria</taxon>
        <taxon>Pseudomonadati</taxon>
        <taxon>Pseudomonadota</taxon>
        <taxon>Alphaproteobacteria</taxon>
        <taxon>Rhodobacterales</taxon>
        <taxon>Roseobacteraceae</taxon>
        <taxon>Celeribacter</taxon>
    </lineage>
</organism>
<dbReference type="AlphaFoldDB" id="A0A1G7FSA2"/>
<evidence type="ECO:0000313" key="3">
    <source>
        <dbReference type="EMBL" id="SDE78768.1"/>
    </source>
</evidence>
<evidence type="ECO:0000256" key="1">
    <source>
        <dbReference type="SAM" id="Phobius"/>
    </source>
</evidence>
<evidence type="ECO:0000259" key="2">
    <source>
        <dbReference type="Pfam" id="PF09832"/>
    </source>
</evidence>
<dbReference type="EMBL" id="FNBL01000001">
    <property type="protein sequence ID" value="SDE78768.1"/>
    <property type="molecule type" value="Genomic_DNA"/>
</dbReference>